<protein>
    <submittedName>
        <fullName evidence="2">Uncharacterized protein</fullName>
    </submittedName>
</protein>
<evidence type="ECO:0000256" key="1">
    <source>
        <dbReference type="SAM" id="SignalP"/>
    </source>
</evidence>
<sequence>MNFRVLAAILGLATLEVVTAVPAGYSTQYTRPFKKVYLQQVPCGQQAIPCYPNGRTFVLPSAPVAKVPLLRQIITTVTRKHDNLNVAHAERRRGLGIKYQAGPSLELEGSAGASEYAKRKGAEHSGNEYPYVYMQPAQELYVKPTERSTPEEHEKKLPSFTEYDRYNKANELPMQMLTINPIQVKEQMNNFECSISSNSATLQYQ</sequence>
<proteinExistence type="predicted"/>
<name>A0A1Y1XI70_9FUNG</name>
<dbReference type="EMBL" id="MCFE01000590">
    <property type="protein sequence ID" value="ORX85447.1"/>
    <property type="molecule type" value="Genomic_DNA"/>
</dbReference>
<comment type="caution">
    <text evidence="2">The sequence shown here is derived from an EMBL/GenBank/DDBJ whole genome shotgun (WGS) entry which is preliminary data.</text>
</comment>
<dbReference type="InParanoid" id="A0A1Y1XI70"/>
<reference evidence="2 3" key="1">
    <citation type="submission" date="2016-07" db="EMBL/GenBank/DDBJ databases">
        <title>Pervasive Adenine N6-methylation of Active Genes in Fungi.</title>
        <authorList>
            <consortium name="DOE Joint Genome Institute"/>
            <person name="Mondo S.J."/>
            <person name="Dannebaum R.O."/>
            <person name="Kuo R.C."/>
            <person name="Labutti K."/>
            <person name="Haridas S."/>
            <person name="Kuo A."/>
            <person name="Salamov A."/>
            <person name="Ahrendt S.R."/>
            <person name="Lipzen A."/>
            <person name="Sullivan W."/>
            <person name="Andreopoulos W.B."/>
            <person name="Clum A."/>
            <person name="Lindquist E."/>
            <person name="Daum C."/>
            <person name="Ramamoorthy G.K."/>
            <person name="Gryganskyi A."/>
            <person name="Culley D."/>
            <person name="Magnuson J.K."/>
            <person name="James T.Y."/>
            <person name="O'Malley M.A."/>
            <person name="Stajich J.E."/>
            <person name="Spatafora J.W."/>
            <person name="Visel A."/>
            <person name="Grigoriev I.V."/>
        </authorList>
    </citation>
    <scope>NUCLEOTIDE SEQUENCE [LARGE SCALE GENOMIC DNA]</scope>
    <source>
        <strain evidence="2 3">CBS 931.73</strain>
    </source>
</reference>
<feature type="signal peptide" evidence="1">
    <location>
        <begin position="1"/>
        <end position="20"/>
    </location>
</feature>
<gene>
    <name evidence="2" type="ORF">K493DRAFT_360413</name>
</gene>
<accession>A0A1Y1XI70</accession>
<keyword evidence="3" id="KW-1185">Reference proteome</keyword>
<dbReference type="Proteomes" id="UP000193498">
    <property type="component" value="Unassembled WGS sequence"/>
</dbReference>
<evidence type="ECO:0000313" key="3">
    <source>
        <dbReference type="Proteomes" id="UP000193498"/>
    </source>
</evidence>
<evidence type="ECO:0000313" key="2">
    <source>
        <dbReference type="EMBL" id="ORX85447.1"/>
    </source>
</evidence>
<feature type="chain" id="PRO_5012824474" evidence="1">
    <location>
        <begin position="21"/>
        <end position="205"/>
    </location>
</feature>
<keyword evidence="1" id="KW-0732">Signal</keyword>
<organism evidence="2 3">
    <name type="scientific">Basidiobolus meristosporus CBS 931.73</name>
    <dbReference type="NCBI Taxonomy" id="1314790"/>
    <lineage>
        <taxon>Eukaryota</taxon>
        <taxon>Fungi</taxon>
        <taxon>Fungi incertae sedis</taxon>
        <taxon>Zoopagomycota</taxon>
        <taxon>Entomophthoromycotina</taxon>
        <taxon>Basidiobolomycetes</taxon>
        <taxon>Basidiobolales</taxon>
        <taxon>Basidiobolaceae</taxon>
        <taxon>Basidiobolus</taxon>
    </lineage>
</organism>
<dbReference type="AlphaFoldDB" id="A0A1Y1XI70"/>